<comment type="caution">
    <text evidence="1">The sequence shown here is derived from an EMBL/GenBank/DDBJ whole genome shotgun (WGS) entry which is preliminary data.</text>
</comment>
<dbReference type="Proteomes" id="UP000180043">
    <property type="component" value="Unassembled WGS sequence"/>
</dbReference>
<dbReference type="RefSeq" id="WP_070947680.1">
    <property type="nucleotide sequence ID" value="NZ_MLIQ01000023.1"/>
</dbReference>
<accession>A0A1S1LJE5</accession>
<sequence>MSELNPSEAQRKRLAELLGIAVWELELLLEEVNSIPEGAPVGTIARRPDGALFAARIRGSNGLLRWTVIRADWSDRGVDTADDDADSWPQIRPDEWPVSKVYSTEEAAEILGVDLTAQQELTFPVVDPHGTVNMDGTPPGFTPKTRTPRVVDRLGVDEQGSRWRDRVGDEWWYTVLNRWRYRSHIDGVAGAGNP</sequence>
<proteinExistence type="predicted"/>
<dbReference type="EMBL" id="MLIQ01000023">
    <property type="protein sequence ID" value="OHU51463.1"/>
    <property type="molecule type" value="Genomic_DNA"/>
</dbReference>
<protein>
    <submittedName>
        <fullName evidence="1">Uncharacterized protein</fullName>
    </submittedName>
</protein>
<name>A0A1S1LJE5_MYCCH</name>
<reference evidence="1 2" key="1">
    <citation type="submission" date="2016-10" db="EMBL/GenBank/DDBJ databases">
        <title>Evaluation of Human, Veterinary and Environmental Mycobacterium chelonae Isolates by Core Genome Phylogenomic Analysis, Targeted Gene Comparison, and Anti-microbial Susceptibility Patterns: A Tale of Mistaken Identities.</title>
        <authorList>
            <person name="Fogelson S.B."/>
            <person name="Camus A.C."/>
            <person name="Lorenz W."/>
            <person name="Vasireddy R."/>
            <person name="Vasireddy S."/>
            <person name="Smith T."/>
            <person name="Brown-Elliott B.A."/>
            <person name="Wallace R.J.Jr."/>
            <person name="Hasan N.A."/>
            <person name="Reischl U."/>
            <person name="Sanchez S."/>
        </authorList>
    </citation>
    <scope>NUCLEOTIDE SEQUENCE [LARGE SCALE GENOMIC DNA]</scope>
    <source>
        <strain evidence="1 2">15515</strain>
    </source>
</reference>
<gene>
    <name evidence="1" type="ORF">BKG82_22980</name>
</gene>
<evidence type="ECO:0000313" key="2">
    <source>
        <dbReference type="Proteomes" id="UP000180043"/>
    </source>
</evidence>
<organism evidence="1 2">
    <name type="scientific">Mycobacteroides chelonae</name>
    <name type="common">Mycobacterium chelonae</name>
    <dbReference type="NCBI Taxonomy" id="1774"/>
    <lineage>
        <taxon>Bacteria</taxon>
        <taxon>Bacillati</taxon>
        <taxon>Actinomycetota</taxon>
        <taxon>Actinomycetes</taxon>
        <taxon>Mycobacteriales</taxon>
        <taxon>Mycobacteriaceae</taxon>
        <taxon>Mycobacteroides</taxon>
    </lineage>
</organism>
<evidence type="ECO:0000313" key="1">
    <source>
        <dbReference type="EMBL" id="OHU51463.1"/>
    </source>
</evidence>
<dbReference type="AlphaFoldDB" id="A0A1S1LJE5"/>